<accession>A0A927C013</accession>
<protein>
    <submittedName>
        <fullName evidence="2">DUF1722 domain-containing protein</fullName>
    </submittedName>
</protein>
<proteinExistence type="predicted"/>
<organism evidence="2 3">
    <name type="scientific">Spongiibacter pelagi</name>
    <dbReference type="NCBI Taxonomy" id="2760804"/>
    <lineage>
        <taxon>Bacteria</taxon>
        <taxon>Pseudomonadati</taxon>
        <taxon>Pseudomonadota</taxon>
        <taxon>Gammaproteobacteria</taxon>
        <taxon>Cellvibrionales</taxon>
        <taxon>Spongiibacteraceae</taxon>
        <taxon>Spongiibacter</taxon>
    </lineage>
</organism>
<feature type="domain" description="DUF1722" evidence="1">
    <location>
        <begin position="243"/>
        <end position="358"/>
    </location>
</feature>
<dbReference type="AlphaFoldDB" id="A0A927C013"/>
<evidence type="ECO:0000259" key="1">
    <source>
        <dbReference type="Pfam" id="PF08349"/>
    </source>
</evidence>
<dbReference type="PIRSF" id="PIRSF037004">
    <property type="entry name" value="UCP037004"/>
    <property type="match status" value="1"/>
</dbReference>
<reference evidence="2" key="1">
    <citation type="submission" date="2020-09" db="EMBL/GenBank/DDBJ databases">
        <authorList>
            <person name="Yoon J.-W."/>
        </authorList>
    </citation>
    <scope>NUCLEOTIDE SEQUENCE</scope>
    <source>
        <strain evidence="2">KMU-158</strain>
    </source>
</reference>
<dbReference type="EMBL" id="JACXLD010000001">
    <property type="protein sequence ID" value="MBD2857542.1"/>
    <property type="molecule type" value="Genomic_DNA"/>
</dbReference>
<name>A0A927C013_9GAMM</name>
<dbReference type="InterPro" id="IPR007553">
    <property type="entry name" value="2-thiour_desulf"/>
</dbReference>
<dbReference type="InterPro" id="IPR017087">
    <property type="entry name" value="UCP037004"/>
</dbReference>
<dbReference type="Pfam" id="PF04463">
    <property type="entry name" value="2-thiour_desulf"/>
    <property type="match status" value="1"/>
</dbReference>
<gene>
    <name evidence="2" type="ORF">IB286_00885</name>
</gene>
<evidence type="ECO:0000313" key="2">
    <source>
        <dbReference type="EMBL" id="MBD2857542.1"/>
    </source>
</evidence>
<sequence length="367" mass="41368">MLAPLTDRPTAIIPSLVLTRNLRSPTNPTRAISRTLPINRKIIGTAVSQHETPPAAIQIGISACLLGDLVRYDGGHKRFPFATDELSRHFEFIRVCPEQAIGLGVPRPTIQLVGDPDQPRVQGSKDKNIDVTDALAEFGRKTAAQLSYISGYIFCAKSPSCGMERVPVYADNGHSLGKVGVGAFARQIMEHNPLLPVEENGRLNDVLLRENFVLRVMAYSRWQQLQIEGISTKGLQDFHRRHKFLLLAHNQTIYRQLGPLVADAHQDIEQAAQQYITQFMTALAKPARPGDHCNAMQHIQGFLREHISSEDRQQLRRMIDDYAAGQLPLLAPLEMLHVMLQKYRVDYLLDQYYLNPYPKDLRLRVAL</sequence>
<dbReference type="Proteomes" id="UP000610558">
    <property type="component" value="Unassembled WGS sequence"/>
</dbReference>
<evidence type="ECO:0000313" key="3">
    <source>
        <dbReference type="Proteomes" id="UP000610558"/>
    </source>
</evidence>
<dbReference type="Pfam" id="PF08349">
    <property type="entry name" value="DUF1722"/>
    <property type="match status" value="1"/>
</dbReference>
<dbReference type="PANTHER" id="PTHR30087:SF0">
    <property type="entry name" value="INNER MEMBRANE PROTEIN"/>
    <property type="match status" value="1"/>
</dbReference>
<dbReference type="PANTHER" id="PTHR30087">
    <property type="entry name" value="INNER MEMBRANE PROTEIN"/>
    <property type="match status" value="1"/>
</dbReference>
<dbReference type="InterPro" id="IPR013560">
    <property type="entry name" value="DUF1722"/>
</dbReference>
<comment type="caution">
    <text evidence="2">The sequence shown here is derived from an EMBL/GenBank/DDBJ whole genome shotgun (WGS) entry which is preliminary data.</text>
</comment>
<keyword evidence="3" id="KW-1185">Reference proteome</keyword>